<dbReference type="GO" id="GO:0003677">
    <property type="term" value="F:DNA binding"/>
    <property type="evidence" value="ECO:0007669"/>
    <property type="project" value="UniProtKB-KW"/>
</dbReference>
<dbReference type="CDD" id="cd00093">
    <property type="entry name" value="HTH_XRE"/>
    <property type="match status" value="1"/>
</dbReference>
<dbReference type="GO" id="GO:0005829">
    <property type="term" value="C:cytosol"/>
    <property type="evidence" value="ECO:0007669"/>
    <property type="project" value="TreeGrafter"/>
</dbReference>
<evidence type="ECO:0000259" key="4">
    <source>
        <dbReference type="PROSITE" id="PS50943"/>
    </source>
</evidence>
<dbReference type="Pfam" id="PF01381">
    <property type="entry name" value="HTH_3"/>
    <property type="match status" value="1"/>
</dbReference>
<dbReference type="Gene3D" id="1.10.260.40">
    <property type="entry name" value="lambda repressor-like DNA-binding domains"/>
    <property type="match status" value="1"/>
</dbReference>
<gene>
    <name evidence="5" type="ORF">A3D65_01720</name>
</gene>
<accession>A0A1G2DD73</accession>
<evidence type="ECO:0000313" key="6">
    <source>
        <dbReference type="Proteomes" id="UP000177996"/>
    </source>
</evidence>
<keyword evidence="3" id="KW-0804">Transcription</keyword>
<reference evidence="5 6" key="1">
    <citation type="journal article" date="2016" name="Nat. Commun.">
        <title>Thousands of microbial genomes shed light on interconnected biogeochemical processes in an aquifer system.</title>
        <authorList>
            <person name="Anantharaman K."/>
            <person name="Brown C.T."/>
            <person name="Hug L.A."/>
            <person name="Sharon I."/>
            <person name="Castelle C.J."/>
            <person name="Probst A.J."/>
            <person name="Thomas B.C."/>
            <person name="Singh A."/>
            <person name="Wilkins M.J."/>
            <person name="Karaoz U."/>
            <person name="Brodie E.L."/>
            <person name="Williams K.H."/>
            <person name="Hubbard S.S."/>
            <person name="Banfield J.F."/>
        </authorList>
    </citation>
    <scope>NUCLEOTIDE SEQUENCE [LARGE SCALE GENOMIC DNA]</scope>
</reference>
<dbReference type="InterPro" id="IPR050807">
    <property type="entry name" value="TransReg_Diox_bact_type"/>
</dbReference>
<dbReference type="GO" id="GO:0003700">
    <property type="term" value="F:DNA-binding transcription factor activity"/>
    <property type="evidence" value="ECO:0007669"/>
    <property type="project" value="TreeGrafter"/>
</dbReference>
<dbReference type="PANTHER" id="PTHR46797">
    <property type="entry name" value="HTH-TYPE TRANSCRIPTIONAL REGULATOR"/>
    <property type="match status" value="1"/>
</dbReference>
<dbReference type="InterPro" id="IPR010982">
    <property type="entry name" value="Lambda_DNA-bd_dom_sf"/>
</dbReference>
<keyword evidence="1" id="KW-0805">Transcription regulation</keyword>
<name>A0A1G2DD73_9BACT</name>
<evidence type="ECO:0000256" key="1">
    <source>
        <dbReference type="ARBA" id="ARBA00023015"/>
    </source>
</evidence>
<dbReference type="PANTHER" id="PTHR46797:SF23">
    <property type="entry name" value="HTH-TYPE TRANSCRIPTIONAL REGULATOR SUTR"/>
    <property type="match status" value="1"/>
</dbReference>
<protein>
    <submittedName>
        <fullName evidence="5">DNA-binding protein</fullName>
    </submittedName>
</protein>
<dbReference type="SMART" id="SM00530">
    <property type="entry name" value="HTH_XRE"/>
    <property type="match status" value="1"/>
</dbReference>
<proteinExistence type="predicted"/>
<dbReference type="SUPFAM" id="SSF47413">
    <property type="entry name" value="lambda repressor-like DNA-binding domains"/>
    <property type="match status" value="1"/>
</dbReference>
<evidence type="ECO:0000313" key="5">
    <source>
        <dbReference type="EMBL" id="OGZ10738.1"/>
    </source>
</evidence>
<dbReference type="EMBL" id="MHLL01000003">
    <property type="protein sequence ID" value="OGZ10738.1"/>
    <property type="molecule type" value="Genomic_DNA"/>
</dbReference>
<dbReference type="AlphaFoldDB" id="A0A1G2DD73"/>
<dbReference type="STRING" id="1798661.A3D65_01720"/>
<dbReference type="InterPro" id="IPR001387">
    <property type="entry name" value="Cro/C1-type_HTH"/>
</dbReference>
<comment type="caution">
    <text evidence="5">The sequence shown here is derived from an EMBL/GenBank/DDBJ whole genome shotgun (WGS) entry which is preliminary data.</text>
</comment>
<dbReference type="PROSITE" id="PS50943">
    <property type="entry name" value="HTH_CROC1"/>
    <property type="match status" value="1"/>
</dbReference>
<dbReference type="Proteomes" id="UP000177996">
    <property type="component" value="Unassembled WGS sequence"/>
</dbReference>
<evidence type="ECO:0000256" key="3">
    <source>
        <dbReference type="ARBA" id="ARBA00023163"/>
    </source>
</evidence>
<evidence type="ECO:0000256" key="2">
    <source>
        <dbReference type="ARBA" id="ARBA00023125"/>
    </source>
</evidence>
<keyword evidence="2 5" id="KW-0238">DNA-binding</keyword>
<organism evidence="5 6">
    <name type="scientific">Candidatus Lloydbacteria bacterium RIFCSPHIGHO2_02_FULL_50_13</name>
    <dbReference type="NCBI Taxonomy" id="1798661"/>
    <lineage>
        <taxon>Bacteria</taxon>
        <taxon>Candidatus Lloydiibacteriota</taxon>
    </lineage>
</organism>
<feature type="domain" description="HTH cro/C1-type" evidence="4">
    <location>
        <begin position="14"/>
        <end position="68"/>
    </location>
</feature>
<sequence>MNKHIQSVKFGQNMRRIREQRKMSQGDICRMLGFDRAQISNIEAGKGNPTLATIGKIARALGVSVDKLLK</sequence>